<dbReference type="SUPFAM" id="SSF52540">
    <property type="entry name" value="P-loop containing nucleoside triphosphate hydrolases"/>
    <property type="match status" value="1"/>
</dbReference>
<dbReference type="SUPFAM" id="SSF46894">
    <property type="entry name" value="C-terminal effector domain of the bipartite response regulators"/>
    <property type="match status" value="1"/>
</dbReference>
<dbReference type="PROSITE" id="PS51755">
    <property type="entry name" value="OMPR_PHOB"/>
    <property type="match status" value="1"/>
</dbReference>
<dbReference type="PRINTS" id="PR00364">
    <property type="entry name" value="DISEASERSIST"/>
</dbReference>
<dbReference type="AlphaFoldDB" id="A0A211ZN42"/>
<accession>A0A211ZN42</accession>
<dbReference type="InterPro" id="IPR058852">
    <property type="entry name" value="HTH_77"/>
</dbReference>
<evidence type="ECO:0000313" key="4">
    <source>
        <dbReference type="EMBL" id="OWJ66681.1"/>
    </source>
</evidence>
<keyword evidence="1 2" id="KW-0238">DNA-binding</keyword>
<feature type="DNA-binding region" description="OmpR/PhoB-type" evidence="2">
    <location>
        <begin position="9"/>
        <end position="107"/>
    </location>
</feature>
<evidence type="ECO:0000256" key="1">
    <source>
        <dbReference type="ARBA" id="ARBA00023125"/>
    </source>
</evidence>
<dbReference type="PANTHER" id="PTHR47691">
    <property type="entry name" value="REGULATOR-RELATED"/>
    <property type="match status" value="1"/>
</dbReference>
<dbReference type="Pfam" id="PF00486">
    <property type="entry name" value="Trans_reg_C"/>
    <property type="match status" value="1"/>
</dbReference>
<dbReference type="CDD" id="cd00383">
    <property type="entry name" value="trans_reg_C"/>
    <property type="match status" value="1"/>
</dbReference>
<dbReference type="Gene3D" id="1.25.40.10">
    <property type="entry name" value="Tetratricopeptide repeat domain"/>
    <property type="match status" value="2"/>
</dbReference>
<organism evidence="4 5">
    <name type="scientific">Inquilinus limosus</name>
    <dbReference type="NCBI Taxonomy" id="171674"/>
    <lineage>
        <taxon>Bacteria</taxon>
        <taxon>Pseudomonadati</taxon>
        <taxon>Pseudomonadota</taxon>
        <taxon>Alphaproteobacteria</taxon>
        <taxon>Rhodospirillales</taxon>
        <taxon>Rhodospirillaceae</taxon>
        <taxon>Inquilinus</taxon>
    </lineage>
</organism>
<keyword evidence="5" id="KW-1185">Reference proteome</keyword>
<dbReference type="Pfam" id="PF25872">
    <property type="entry name" value="HTH_77"/>
    <property type="match status" value="1"/>
</dbReference>
<dbReference type="InterPro" id="IPR027417">
    <property type="entry name" value="P-loop_NTPase"/>
</dbReference>
<feature type="domain" description="OmpR/PhoB-type" evidence="3">
    <location>
        <begin position="9"/>
        <end position="107"/>
    </location>
</feature>
<dbReference type="Proteomes" id="UP000196655">
    <property type="component" value="Unassembled WGS sequence"/>
</dbReference>
<dbReference type="Gene3D" id="1.10.10.10">
    <property type="entry name" value="Winged helix-like DNA-binding domain superfamily/Winged helix DNA-binding domain"/>
    <property type="match status" value="1"/>
</dbReference>
<dbReference type="InterPro" id="IPR016032">
    <property type="entry name" value="Sig_transdc_resp-reg_C-effctor"/>
</dbReference>
<comment type="caution">
    <text evidence="4">The sequence shown here is derived from an EMBL/GenBank/DDBJ whole genome shotgun (WGS) entry which is preliminary data.</text>
</comment>
<sequence>MAIEVGKNSAVLLFGPFKLSVGERLLIRESLPVEMGGRALDLLIALVTRPNHTISKKELMEEVWPNVLVEDVTLRFHMASLRKALGDGQDGARYISTVVGRGYCFVAPVARTVGDHGNVPARTLHFPEASLPPRLDRMIGRDEEVLTLSTQLTESRFVTIVGPGGVGKTTMAIAAAHQVAEEFAGQVLFVDFGVINDLGLAATTVASLLGLSVQTEDATPDLARFLKDKRLLLVLDTCEHLIEAIARMVAAILNAAPQVHVLATSREALRIEGEHIYRLEPLACPPAAPAVALSAIRQFPATQLFIERAVAGGARLNISAADAAIVCDICRRLDGVALAIELAARRVETYGLEQTAALLDQRLTLLWQGLRTAPPRQQTLQATLDWSFGLLTDLERLVLRRLAIFVGYFTLDAALEVVTNDRLDTPAVFAAIDSLVEKSMVAARPLGAMMRYRLLDTTRSYAVDLSSDEAMRTELATRHARYFRRWLEQNGTEWSALTTGAERAPHFAALNNVRAALEWCFGATGDPQVGIGLAAAAAPVFRAMGLVPECHRWTERALCTLDATSRRGKEEMHLQASRGVSLMFTQGHSEATFSALNRSLEIAEARGDYINAARLLGPIFFCHLRSGQYLECLRCAQRCSEFAQTLDDPVAISLSHTLLGVAYLSLGRLSDARSELESVLAPGNAAASRQVHFGFDHHTWARISWITTLWLQGYPTEARAAIQTAFSDAEAIRHPVSLAVVLSSIATILWIGDLDFAQELLDWFISRVERQEFAPYLHMGNAFKAELAIRRGDVEAGVAALRRHIQALHIARFEIYTVRFQMVLASGLVSEGRFAEAFDLMNEAEREIEETRFQYYLPELLRLKGSILVSAPELNSVDAGAYFAQSLEISRCQGSRVWELRAATDLASLWAGQGRSAEAHALLRPVVEQFTEAGGTPDLEAALDVLARIGEPVQPGAAGQGADVRARRVGAE</sequence>
<dbReference type="InterPro" id="IPR011990">
    <property type="entry name" value="TPR-like_helical_dom_sf"/>
</dbReference>
<gene>
    <name evidence="4" type="ORF">BWR60_13605</name>
</gene>
<evidence type="ECO:0000256" key="2">
    <source>
        <dbReference type="PROSITE-ProRule" id="PRU01091"/>
    </source>
</evidence>
<dbReference type="InterPro" id="IPR036388">
    <property type="entry name" value="WH-like_DNA-bd_sf"/>
</dbReference>
<proteinExistence type="predicted"/>
<dbReference type="EMBL" id="NHON01000021">
    <property type="protein sequence ID" value="OWJ66681.1"/>
    <property type="molecule type" value="Genomic_DNA"/>
</dbReference>
<name>A0A211ZN42_9PROT</name>
<evidence type="ECO:0000259" key="3">
    <source>
        <dbReference type="PROSITE" id="PS51755"/>
    </source>
</evidence>
<dbReference type="GO" id="GO:0003677">
    <property type="term" value="F:DNA binding"/>
    <property type="evidence" value="ECO:0007669"/>
    <property type="project" value="UniProtKB-UniRule"/>
</dbReference>
<dbReference type="InterPro" id="IPR001867">
    <property type="entry name" value="OmpR/PhoB-type_DNA-bd"/>
</dbReference>
<protein>
    <submittedName>
        <fullName evidence="4">Transcriptional regulator</fullName>
    </submittedName>
</protein>
<evidence type="ECO:0000313" key="5">
    <source>
        <dbReference type="Proteomes" id="UP000196655"/>
    </source>
</evidence>
<dbReference type="SMART" id="SM00862">
    <property type="entry name" value="Trans_reg_C"/>
    <property type="match status" value="1"/>
</dbReference>
<dbReference type="PANTHER" id="PTHR47691:SF3">
    <property type="entry name" value="HTH-TYPE TRANSCRIPTIONAL REGULATOR RV0890C-RELATED"/>
    <property type="match status" value="1"/>
</dbReference>
<dbReference type="GO" id="GO:0043531">
    <property type="term" value="F:ADP binding"/>
    <property type="evidence" value="ECO:0007669"/>
    <property type="project" value="InterPro"/>
</dbReference>
<dbReference type="SUPFAM" id="SSF48452">
    <property type="entry name" value="TPR-like"/>
    <property type="match status" value="1"/>
</dbReference>
<dbReference type="InterPro" id="IPR002182">
    <property type="entry name" value="NB-ARC"/>
</dbReference>
<dbReference type="GO" id="GO:0000160">
    <property type="term" value="P:phosphorelay signal transduction system"/>
    <property type="evidence" value="ECO:0007669"/>
    <property type="project" value="InterPro"/>
</dbReference>
<dbReference type="OrthoDB" id="4473689at2"/>
<reference evidence="5" key="1">
    <citation type="submission" date="2017-05" db="EMBL/GenBank/DDBJ databases">
        <authorList>
            <person name="Macchi M."/>
            <person name="Festa S."/>
            <person name="Coppotelli B.M."/>
            <person name="Morelli I.S."/>
        </authorList>
    </citation>
    <scope>NUCLEOTIDE SEQUENCE [LARGE SCALE GENOMIC DNA]</scope>
    <source>
        <strain evidence="5">I</strain>
    </source>
</reference>
<dbReference type="GO" id="GO:0006355">
    <property type="term" value="P:regulation of DNA-templated transcription"/>
    <property type="evidence" value="ECO:0007669"/>
    <property type="project" value="InterPro"/>
</dbReference>
<dbReference type="Pfam" id="PF00931">
    <property type="entry name" value="NB-ARC"/>
    <property type="match status" value="1"/>
</dbReference>
<dbReference type="RefSeq" id="WP_088151572.1">
    <property type="nucleotide sequence ID" value="NZ_NHON01000021.1"/>
</dbReference>
<dbReference type="Gene3D" id="3.40.50.300">
    <property type="entry name" value="P-loop containing nucleotide triphosphate hydrolases"/>
    <property type="match status" value="1"/>
</dbReference>